<feature type="signal peptide" evidence="4">
    <location>
        <begin position="1"/>
        <end position="19"/>
    </location>
</feature>
<feature type="compositionally biased region" description="Basic and acidic residues" evidence="3">
    <location>
        <begin position="252"/>
        <end position="279"/>
    </location>
</feature>
<protein>
    <submittedName>
        <fullName evidence="6">Peptidase M23</fullName>
    </submittedName>
</protein>
<comment type="caution">
    <text evidence="6">The sequence shown here is derived from an EMBL/GenBank/DDBJ whole genome shotgun (WGS) entry which is preliminary data.</text>
</comment>
<name>A0A413T4L0_9BACT</name>
<dbReference type="InterPro" id="IPR050570">
    <property type="entry name" value="Cell_wall_metabolism_enzyme"/>
</dbReference>
<feature type="coiled-coil region" evidence="2">
    <location>
        <begin position="18"/>
        <end position="52"/>
    </location>
</feature>
<dbReference type="SUPFAM" id="SSF51261">
    <property type="entry name" value="Duplicated hybrid motif"/>
    <property type="match status" value="1"/>
</dbReference>
<dbReference type="AlphaFoldDB" id="A0A413T4L0"/>
<feature type="chain" id="PRO_5019582691" evidence="4">
    <location>
        <begin position="20"/>
        <end position="440"/>
    </location>
</feature>
<sequence>MKRCWIILVFCLCVSGLGAQTTRKIRELEQQRKELRQQISESETLLQSTEKDVKSQLDNLALLTGQIDERKKYIAMIEHDVQAIQLEVDRLGVELKRLQADLKDKQKKYEESVKYMYRNKSVQEKLMFIFSADNLSQMYRRLRYVREYADYQRLQGLQLQRKQKQVIDKKATLVASRQAKEDLLKQGEEEKLKLEKQEGEKKTLLTALQKKQRSIQAEINRKRRSADKLNAQIDRLIEQEIEAARKRAEAEKKRKAEEARRKAAADAARKKAETGEKAGETTAASTGKEKAEQMDIYKVDSDERRLSGSFERNKGALPVPITGPYVVVGHYGQYQVMKNVRLDNKGMDIKGKPGAYARAVFDGEVSAVFQYNGLTNVLVRHGSYISVYCNLSSVRVKKGSLVRTRDIIGEVSTDKSGNAVLHFQLRKETVKLNPEQWIRL</sequence>
<reference evidence="6 7" key="1">
    <citation type="submission" date="2018-08" db="EMBL/GenBank/DDBJ databases">
        <title>A genome reference for cultivated species of the human gut microbiota.</title>
        <authorList>
            <person name="Zou Y."/>
            <person name="Xue W."/>
            <person name="Luo G."/>
        </authorList>
    </citation>
    <scope>NUCLEOTIDE SEQUENCE [LARGE SCALE GENOMIC DNA]</scope>
    <source>
        <strain evidence="6 7">AM42-38</strain>
    </source>
</reference>
<feature type="domain" description="M23ase beta-sheet core" evidence="5">
    <location>
        <begin position="344"/>
        <end position="434"/>
    </location>
</feature>
<dbReference type="Gene3D" id="2.70.70.10">
    <property type="entry name" value="Glucose Permease (Domain IIA)"/>
    <property type="match status" value="1"/>
</dbReference>
<accession>A0A413T4L0</accession>
<dbReference type="CDD" id="cd12797">
    <property type="entry name" value="M23_peptidase"/>
    <property type="match status" value="1"/>
</dbReference>
<dbReference type="InterPro" id="IPR016047">
    <property type="entry name" value="M23ase_b-sheet_dom"/>
</dbReference>
<dbReference type="GO" id="GO:0004222">
    <property type="term" value="F:metalloendopeptidase activity"/>
    <property type="evidence" value="ECO:0007669"/>
    <property type="project" value="TreeGrafter"/>
</dbReference>
<proteinExistence type="predicted"/>
<keyword evidence="1 4" id="KW-0732">Signal</keyword>
<evidence type="ECO:0000256" key="3">
    <source>
        <dbReference type="SAM" id="MobiDB-lite"/>
    </source>
</evidence>
<dbReference type="InterPro" id="IPR011055">
    <property type="entry name" value="Dup_hybrid_motif"/>
</dbReference>
<evidence type="ECO:0000256" key="2">
    <source>
        <dbReference type="SAM" id="Coils"/>
    </source>
</evidence>
<evidence type="ECO:0000259" key="5">
    <source>
        <dbReference type="Pfam" id="PF01551"/>
    </source>
</evidence>
<evidence type="ECO:0000256" key="1">
    <source>
        <dbReference type="ARBA" id="ARBA00022729"/>
    </source>
</evidence>
<dbReference type="Pfam" id="PF01551">
    <property type="entry name" value="Peptidase_M23"/>
    <property type="match status" value="1"/>
</dbReference>
<gene>
    <name evidence="6" type="ORF">DW921_01380</name>
</gene>
<dbReference type="EMBL" id="QSFT01000002">
    <property type="protein sequence ID" value="RHA78628.1"/>
    <property type="molecule type" value="Genomic_DNA"/>
</dbReference>
<keyword evidence="2" id="KW-0175">Coiled coil</keyword>
<feature type="coiled-coil region" evidence="2">
    <location>
        <begin position="81"/>
        <end position="115"/>
    </location>
</feature>
<dbReference type="Gene3D" id="6.10.250.3150">
    <property type="match status" value="1"/>
</dbReference>
<feature type="region of interest" description="Disordered" evidence="3">
    <location>
        <begin position="252"/>
        <end position="295"/>
    </location>
</feature>
<dbReference type="Proteomes" id="UP000283855">
    <property type="component" value="Unassembled WGS sequence"/>
</dbReference>
<dbReference type="PANTHER" id="PTHR21666">
    <property type="entry name" value="PEPTIDASE-RELATED"/>
    <property type="match status" value="1"/>
</dbReference>
<dbReference type="RefSeq" id="WP_118399875.1">
    <property type="nucleotide sequence ID" value="NZ_CABJGD010000002.1"/>
</dbReference>
<evidence type="ECO:0000313" key="7">
    <source>
        <dbReference type="Proteomes" id="UP000283855"/>
    </source>
</evidence>
<dbReference type="PANTHER" id="PTHR21666:SF289">
    <property type="entry name" value="L-ALA--D-GLU ENDOPEPTIDASE"/>
    <property type="match status" value="1"/>
</dbReference>
<evidence type="ECO:0000256" key="4">
    <source>
        <dbReference type="SAM" id="SignalP"/>
    </source>
</evidence>
<evidence type="ECO:0000313" key="6">
    <source>
        <dbReference type="EMBL" id="RHA78628.1"/>
    </source>
</evidence>
<organism evidence="6 7">
    <name type="scientific">Phocaeicola coprophilus</name>
    <dbReference type="NCBI Taxonomy" id="387090"/>
    <lineage>
        <taxon>Bacteria</taxon>
        <taxon>Pseudomonadati</taxon>
        <taxon>Bacteroidota</taxon>
        <taxon>Bacteroidia</taxon>
        <taxon>Bacteroidales</taxon>
        <taxon>Bacteroidaceae</taxon>
        <taxon>Phocaeicola</taxon>
    </lineage>
</organism>